<protein>
    <submittedName>
        <fullName evidence="8">Rer1-domain-containing protein</fullName>
    </submittedName>
</protein>
<accession>A0A066VQQ9</accession>
<feature type="transmembrane region" description="Helical" evidence="7">
    <location>
        <begin position="283"/>
        <end position="303"/>
    </location>
</feature>
<dbReference type="GeneID" id="25264675"/>
<dbReference type="OrthoDB" id="448250at2759"/>
<dbReference type="InterPro" id="IPR004932">
    <property type="entry name" value="Rer1"/>
</dbReference>
<feature type="transmembrane region" description="Helical" evidence="7">
    <location>
        <begin position="309"/>
        <end position="327"/>
    </location>
</feature>
<dbReference type="Proteomes" id="UP000027361">
    <property type="component" value="Unassembled WGS sequence"/>
</dbReference>
<evidence type="ECO:0000313" key="9">
    <source>
        <dbReference type="Proteomes" id="UP000027361"/>
    </source>
</evidence>
<gene>
    <name evidence="8" type="ORF">K437DRAFT_257373</name>
</gene>
<dbReference type="GO" id="GO:0005783">
    <property type="term" value="C:endoplasmic reticulum"/>
    <property type="evidence" value="ECO:0007669"/>
    <property type="project" value="GOC"/>
</dbReference>
<reference evidence="8 9" key="1">
    <citation type="submission" date="2014-05" db="EMBL/GenBank/DDBJ databases">
        <title>Draft genome sequence of a rare smut relative, Tilletiaria anomala UBC 951.</title>
        <authorList>
            <consortium name="DOE Joint Genome Institute"/>
            <person name="Toome M."/>
            <person name="Kuo A."/>
            <person name="Henrissat B."/>
            <person name="Lipzen A."/>
            <person name="Tritt A."/>
            <person name="Yoshinaga Y."/>
            <person name="Zane M."/>
            <person name="Barry K."/>
            <person name="Grigoriev I.V."/>
            <person name="Spatafora J.W."/>
            <person name="Aimea M.C."/>
        </authorList>
    </citation>
    <scope>NUCLEOTIDE SEQUENCE [LARGE SCALE GENOMIC DNA]</scope>
    <source>
        <strain evidence="8 9">UBC 951</strain>
    </source>
</reference>
<dbReference type="PANTHER" id="PTHR10743:SF0">
    <property type="entry name" value="PROTEIN RER1"/>
    <property type="match status" value="1"/>
</dbReference>
<evidence type="ECO:0000256" key="3">
    <source>
        <dbReference type="ARBA" id="ARBA00022692"/>
    </source>
</evidence>
<evidence type="ECO:0000256" key="1">
    <source>
        <dbReference type="ARBA" id="ARBA00004141"/>
    </source>
</evidence>
<comment type="similarity">
    <text evidence="2">Belongs to the RER1 family.</text>
</comment>
<comment type="subcellular location">
    <subcellularLocation>
        <location evidence="1">Membrane</location>
        <topology evidence="1">Multi-pass membrane protein</topology>
    </subcellularLocation>
</comment>
<dbReference type="EMBL" id="JMSN01000058">
    <property type="protein sequence ID" value="KDN43791.1"/>
    <property type="molecule type" value="Genomic_DNA"/>
</dbReference>
<evidence type="ECO:0000256" key="7">
    <source>
        <dbReference type="SAM" id="Phobius"/>
    </source>
</evidence>
<proteinExistence type="inferred from homology"/>
<dbReference type="HOGENOM" id="CLU_787976_0_0_1"/>
<dbReference type="PANTHER" id="PTHR10743">
    <property type="entry name" value="PROTEIN RER1"/>
    <property type="match status" value="1"/>
</dbReference>
<dbReference type="InParanoid" id="A0A066VQQ9"/>
<dbReference type="GO" id="GO:0006890">
    <property type="term" value="P:retrograde vesicle-mediated transport, Golgi to endoplasmic reticulum"/>
    <property type="evidence" value="ECO:0007669"/>
    <property type="project" value="TreeGrafter"/>
</dbReference>
<dbReference type="STRING" id="1037660.A0A066VQQ9"/>
<evidence type="ECO:0000256" key="5">
    <source>
        <dbReference type="ARBA" id="ARBA00023136"/>
    </source>
</evidence>
<evidence type="ECO:0000256" key="2">
    <source>
        <dbReference type="ARBA" id="ARBA00006070"/>
    </source>
</evidence>
<organism evidence="8 9">
    <name type="scientific">Tilletiaria anomala (strain ATCC 24038 / CBS 436.72 / UBC 951)</name>
    <dbReference type="NCBI Taxonomy" id="1037660"/>
    <lineage>
        <taxon>Eukaryota</taxon>
        <taxon>Fungi</taxon>
        <taxon>Dikarya</taxon>
        <taxon>Basidiomycota</taxon>
        <taxon>Ustilaginomycotina</taxon>
        <taxon>Exobasidiomycetes</taxon>
        <taxon>Georgefischeriales</taxon>
        <taxon>Tilletiariaceae</taxon>
        <taxon>Tilletiaria</taxon>
    </lineage>
</organism>
<dbReference type="RefSeq" id="XP_013242506.1">
    <property type="nucleotide sequence ID" value="XM_013387052.1"/>
</dbReference>
<dbReference type="FunCoup" id="A0A066VQQ9">
    <property type="interactions" value="443"/>
</dbReference>
<dbReference type="Pfam" id="PF03248">
    <property type="entry name" value="Rer1"/>
    <property type="match status" value="1"/>
</dbReference>
<evidence type="ECO:0000256" key="4">
    <source>
        <dbReference type="ARBA" id="ARBA00022989"/>
    </source>
</evidence>
<comment type="caution">
    <text evidence="8">The sequence shown here is derived from an EMBL/GenBank/DDBJ whole genome shotgun (WGS) entry which is preliminary data.</text>
</comment>
<feature type="region of interest" description="Disordered" evidence="6">
    <location>
        <begin position="120"/>
        <end position="141"/>
    </location>
</feature>
<name>A0A066VQQ9_TILAU</name>
<evidence type="ECO:0000256" key="6">
    <source>
        <dbReference type="SAM" id="MobiDB-lite"/>
    </source>
</evidence>
<dbReference type="GO" id="GO:0000139">
    <property type="term" value="C:Golgi membrane"/>
    <property type="evidence" value="ECO:0007669"/>
    <property type="project" value="TreeGrafter"/>
</dbReference>
<keyword evidence="3 7" id="KW-0812">Transmembrane</keyword>
<feature type="transmembrane region" description="Helical" evidence="7">
    <location>
        <begin position="195"/>
        <end position="214"/>
    </location>
</feature>
<keyword evidence="5 7" id="KW-0472">Membrane</keyword>
<keyword evidence="9" id="KW-1185">Reference proteome</keyword>
<keyword evidence="4 7" id="KW-1133">Transmembrane helix</keyword>
<dbReference type="AlphaFoldDB" id="A0A066VQQ9"/>
<sequence length="352" mass="39042">MLETHSRISCFRIQTARSRPGTGKLQRVHGTAYVTGCGASSLETISRPLLPHATDSITESQQELRLRFGSLVLLLSLSLCLHCQQAAPFIAATDCSIPTKLRRSRGSLLLSKMMRPEGNPLAPGAGMVGSGAPRPAADELGGPSPAEQFLAVISLYQRQFQAFLDQTTPFAGRRWAFTGGALFIFMLRIVLAQGWYIVCYALFIYLLNLFLAFLTPKFDPSLEDDLAAQDVEEGEPGLPTSASSGVFKFGSRSNGSGGLMSGIFGGPQPEDEFRPFIRRLPEFKFWLSASQAILISLFCTFSSIFDLPVYWPILVVYFLLLFVLTMRRQIQHMIKYRYVPFDLGRKATYGRK</sequence>
<dbReference type="GO" id="GO:0006621">
    <property type="term" value="P:protein retention in ER lumen"/>
    <property type="evidence" value="ECO:0007669"/>
    <property type="project" value="TreeGrafter"/>
</dbReference>
<evidence type="ECO:0000313" key="8">
    <source>
        <dbReference type="EMBL" id="KDN43791.1"/>
    </source>
</evidence>